<dbReference type="RefSeq" id="WP_261618272.1">
    <property type="nucleotide sequence ID" value="NZ_JALIDZ010000014.1"/>
</dbReference>
<name>A0AAW5R7N2_9HYPH</name>
<comment type="caution">
    <text evidence="2">The sequence shown here is derived from an EMBL/GenBank/DDBJ whole genome shotgun (WGS) entry which is preliminary data.</text>
</comment>
<organism evidence="2 3">
    <name type="scientific">Microbaculum marinisediminis</name>
    <dbReference type="NCBI Taxonomy" id="2931392"/>
    <lineage>
        <taxon>Bacteria</taxon>
        <taxon>Pseudomonadati</taxon>
        <taxon>Pseudomonadota</taxon>
        <taxon>Alphaproteobacteria</taxon>
        <taxon>Hyphomicrobiales</taxon>
        <taxon>Tepidamorphaceae</taxon>
        <taxon>Microbaculum</taxon>
    </lineage>
</organism>
<evidence type="ECO:0000313" key="3">
    <source>
        <dbReference type="Proteomes" id="UP001320898"/>
    </source>
</evidence>
<keyword evidence="1" id="KW-0732">Signal</keyword>
<reference evidence="2 3" key="1">
    <citation type="submission" date="2022-04" db="EMBL/GenBank/DDBJ databases">
        <authorList>
            <person name="Ye Y.-Q."/>
            <person name="Du Z.-J."/>
        </authorList>
    </citation>
    <scope>NUCLEOTIDE SEQUENCE [LARGE SCALE GENOMIC DNA]</scope>
    <source>
        <strain evidence="2 3">A6E488</strain>
    </source>
</reference>
<proteinExistence type="predicted"/>
<evidence type="ECO:0000313" key="2">
    <source>
        <dbReference type="EMBL" id="MCT8974683.1"/>
    </source>
</evidence>
<dbReference type="AlphaFoldDB" id="A0AAW5R7N2"/>
<accession>A0AAW5R7N2</accession>
<sequence>MIRFAHLLIPAALLAAHPASALDTETLGSVTATIGDVAYQGETLAFPSEGSAMATFIAIGPSVMVTIQALDPEAEARLDNTVTIDLTVMGRDQAAPIITASVSWWPGGMDEPFYISDESGGIISDESGGNAGITLESLSLDGDPHVRGTIETRICRKEGPFVEADTSDCLAVSGTFDTAIKPQQ</sequence>
<protein>
    <submittedName>
        <fullName evidence="2">Uncharacterized protein</fullName>
    </submittedName>
</protein>
<dbReference type="EMBL" id="JALIDZ010000014">
    <property type="protein sequence ID" value="MCT8974683.1"/>
    <property type="molecule type" value="Genomic_DNA"/>
</dbReference>
<dbReference type="Proteomes" id="UP001320898">
    <property type="component" value="Unassembled WGS sequence"/>
</dbReference>
<feature type="signal peptide" evidence="1">
    <location>
        <begin position="1"/>
        <end position="21"/>
    </location>
</feature>
<feature type="chain" id="PRO_5043408910" evidence="1">
    <location>
        <begin position="22"/>
        <end position="184"/>
    </location>
</feature>
<evidence type="ECO:0000256" key="1">
    <source>
        <dbReference type="SAM" id="SignalP"/>
    </source>
</evidence>
<keyword evidence="3" id="KW-1185">Reference proteome</keyword>
<gene>
    <name evidence="2" type="ORF">MUB46_22740</name>
</gene>